<dbReference type="OrthoDB" id="2669721at2759"/>
<organism evidence="1 2">
    <name type="scientific">Gloeophyllum trabeum (strain ATCC 11539 / FP-39264 / Madison 617)</name>
    <name type="common">Brown rot fungus</name>
    <dbReference type="NCBI Taxonomy" id="670483"/>
    <lineage>
        <taxon>Eukaryota</taxon>
        <taxon>Fungi</taxon>
        <taxon>Dikarya</taxon>
        <taxon>Basidiomycota</taxon>
        <taxon>Agaricomycotina</taxon>
        <taxon>Agaricomycetes</taxon>
        <taxon>Gloeophyllales</taxon>
        <taxon>Gloeophyllaceae</taxon>
        <taxon>Gloeophyllum</taxon>
    </lineage>
</organism>
<sequence>MHLPALNIPDLLIPLWRGTLECPGEDKRTWEWAVLRGDVWINHGATVASCRPYLPTSFGRAPRNPAEKISSGYKAIKYMNYIYALGPGVFYDVLPLRFWQNFCKLVYGVRIICQRKITSKQVDDAHQALVHWEDEYERLYYCRKESRIPLVRPSAHTITHLPHQIIEYGPGVCSSQYCTENAIGFLGRQVRQPSNPFANLTQVTLRRVRLSALQAMVPGLVSNDAGLPHGAIDLGDNYTLMRAWDRYARHIKGSEARAIQLFLARYETRERQYIRVHRWSKVRLPNTQVARSAWKELERSNPNARVSRNVKVRALNVLYFMKLDESLDKCPICPPCAMVRRYSEPDDTLWRISHGTLLSCLPGGPDDVLVIDIKKILAVVDMVPHRPRIPGKVGTEDRFFVAEKPGLAIDVLSGHTAEDIDQ</sequence>
<accession>S7RCE9</accession>
<dbReference type="KEGG" id="gtr:GLOTRDRAFT_51086"/>
<evidence type="ECO:0000313" key="1">
    <source>
        <dbReference type="EMBL" id="EPQ50059.1"/>
    </source>
</evidence>
<evidence type="ECO:0000313" key="2">
    <source>
        <dbReference type="Proteomes" id="UP000030669"/>
    </source>
</evidence>
<dbReference type="GeneID" id="19306789"/>
<dbReference type="eggNOG" id="ENOG502SH1N">
    <property type="taxonomic scope" value="Eukaryota"/>
</dbReference>
<dbReference type="OMA" id="HESERYI"/>
<proteinExistence type="predicted"/>
<dbReference type="EMBL" id="KB469379">
    <property type="protein sequence ID" value="EPQ50059.1"/>
    <property type="molecule type" value="Genomic_DNA"/>
</dbReference>
<dbReference type="RefSeq" id="XP_007871486.1">
    <property type="nucleotide sequence ID" value="XM_007873295.1"/>
</dbReference>
<protein>
    <submittedName>
        <fullName evidence="1">Uncharacterized protein</fullName>
    </submittedName>
</protein>
<name>S7RCE9_GLOTA</name>
<dbReference type="AlphaFoldDB" id="S7RCE9"/>
<keyword evidence="2" id="KW-1185">Reference proteome</keyword>
<reference evidence="1 2" key="1">
    <citation type="journal article" date="2012" name="Science">
        <title>The Paleozoic origin of enzymatic lignin decomposition reconstructed from 31 fungal genomes.</title>
        <authorList>
            <person name="Floudas D."/>
            <person name="Binder M."/>
            <person name="Riley R."/>
            <person name="Barry K."/>
            <person name="Blanchette R.A."/>
            <person name="Henrissat B."/>
            <person name="Martinez A.T."/>
            <person name="Otillar R."/>
            <person name="Spatafora J.W."/>
            <person name="Yadav J.S."/>
            <person name="Aerts A."/>
            <person name="Benoit I."/>
            <person name="Boyd A."/>
            <person name="Carlson A."/>
            <person name="Copeland A."/>
            <person name="Coutinho P.M."/>
            <person name="de Vries R.P."/>
            <person name="Ferreira P."/>
            <person name="Findley K."/>
            <person name="Foster B."/>
            <person name="Gaskell J."/>
            <person name="Glotzer D."/>
            <person name="Gorecki P."/>
            <person name="Heitman J."/>
            <person name="Hesse C."/>
            <person name="Hori C."/>
            <person name="Igarashi K."/>
            <person name="Jurgens J.A."/>
            <person name="Kallen N."/>
            <person name="Kersten P."/>
            <person name="Kohler A."/>
            <person name="Kuees U."/>
            <person name="Kumar T.K.A."/>
            <person name="Kuo A."/>
            <person name="LaButti K."/>
            <person name="Larrondo L.F."/>
            <person name="Lindquist E."/>
            <person name="Ling A."/>
            <person name="Lombard V."/>
            <person name="Lucas S."/>
            <person name="Lundell T."/>
            <person name="Martin R."/>
            <person name="McLaughlin D.J."/>
            <person name="Morgenstern I."/>
            <person name="Morin E."/>
            <person name="Murat C."/>
            <person name="Nagy L.G."/>
            <person name="Nolan M."/>
            <person name="Ohm R.A."/>
            <person name="Patyshakuliyeva A."/>
            <person name="Rokas A."/>
            <person name="Ruiz-Duenas F.J."/>
            <person name="Sabat G."/>
            <person name="Salamov A."/>
            <person name="Samejima M."/>
            <person name="Schmutz J."/>
            <person name="Slot J.C."/>
            <person name="St John F."/>
            <person name="Stenlid J."/>
            <person name="Sun H."/>
            <person name="Sun S."/>
            <person name="Syed K."/>
            <person name="Tsang A."/>
            <person name="Wiebenga A."/>
            <person name="Young D."/>
            <person name="Pisabarro A."/>
            <person name="Eastwood D.C."/>
            <person name="Martin F."/>
            <person name="Cullen D."/>
            <person name="Grigoriev I.V."/>
            <person name="Hibbett D.S."/>
        </authorList>
    </citation>
    <scope>NUCLEOTIDE SEQUENCE [LARGE SCALE GENOMIC DNA]</scope>
    <source>
        <strain evidence="1 2">ATCC 11539</strain>
    </source>
</reference>
<dbReference type="HOGENOM" id="CLU_047287_0_0_1"/>
<dbReference type="Proteomes" id="UP000030669">
    <property type="component" value="Unassembled WGS sequence"/>
</dbReference>
<gene>
    <name evidence="1" type="ORF">GLOTRDRAFT_51086</name>
</gene>